<comment type="cofactor">
    <cofactor evidence="1">
        <name>FMN</name>
        <dbReference type="ChEBI" id="CHEBI:58210"/>
    </cofactor>
</comment>
<dbReference type="SUPFAM" id="SSF51395">
    <property type="entry name" value="FMN-linked oxidoreductases"/>
    <property type="match status" value="1"/>
</dbReference>
<feature type="domain" description="NADH:flavin oxidoreductase/NADH oxidase N-terminal" evidence="4">
    <location>
        <begin position="14"/>
        <end position="344"/>
    </location>
</feature>
<dbReference type="GO" id="GO:0016628">
    <property type="term" value="F:oxidoreductase activity, acting on the CH-CH group of donors, NAD or NADP as acceptor"/>
    <property type="evidence" value="ECO:0007669"/>
    <property type="project" value="UniProtKB-ARBA"/>
</dbReference>
<dbReference type="EC" id="1.-.-.-" evidence="5"/>
<gene>
    <name evidence="5" type="primary">nemA_9</name>
    <name evidence="5" type="ORF">GALL_235920</name>
</gene>
<keyword evidence="3 5" id="KW-0560">Oxidoreductase</keyword>
<dbReference type="InterPro" id="IPR045247">
    <property type="entry name" value="Oye-like"/>
</dbReference>
<dbReference type="Pfam" id="PF00724">
    <property type="entry name" value="Oxidored_FMN"/>
    <property type="match status" value="1"/>
</dbReference>
<dbReference type="InterPro" id="IPR001155">
    <property type="entry name" value="OxRdtase_FMN_N"/>
</dbReference>
<organism evidence="5">
    <name type="scientific">mine drainage metagenome</name>
    <dbReference type="NCBI Taxonomy" id="410659"/>
    <lineage>
        <taxon>unclassified sequences</taxon>
        <taxon>metagenomes</taxon>
        <taxon>ecological metagenomes</taxon>
    </lineage>
</organism>
<dbReference type="CDD" id="cd02933">
    <property type="entry name" value="OYE_like_FMN"/>
    <property type="match status" value="1"/>
</dbReference>
<dbReference type="GO" id="GO:0010181">
    <property type="term" value="F:FMN binding"/>
    <property type="evidence" value="ECO:0007669"/>
    <property type="project" value="InterPro"/>
</dbReference>
<evidence type="ECO:0000256" key="1">
    <source>
        <dbReference type="ARBA" id="ARBA00001917"/>
    </source>
</evidence>
<dbReference type="AlphaFoldDB" id="A0A1J5RQT0"/>
<dbReference type="Gene3D" id="3.20.20.70">
    <property type="entry name" value="Aldolase class I"/>
    <property type="match status" value="1"/>
</dbReference>
<reference evidence="5" key="1">
    <citation type="submission" date="2016-10" db="EMBL/GenBank/DDBJ databases">
        <title>Sequence of Gallionella enrichment culture.</title>
        <authorList>
            <person name="Poehlein A."/>
            <person name="Muehling M."/>
            <person name="Daniel R."/>
        </authorList>
    </citation>
    <scope>NUCLEOTIDE SEQUENCE</scope>
</reference>
<accession>A0A1J5RQT0</accession>
<evidence type="ECO:0000256" key="3">
    <source>
        <dbReference type="ARBA" id="ARBA00023002"/>
    </source>
</evidence>
<comment type="similarity">
    <text evidence="2">Belongs to the NADH:flavin oxidoreductase/NADH oxidase family.</text>
</comment>
<dbReference type="FunFam" id="3.20.20.70:FF:000059">
    <property type="entry name" value="N-ethylmaleimide reductase, FMN-linked"/>
    <property type="match status" value="1"/>
</dbReference>
<dbReference type="PANTHER" id="PTHR22893:SF91">
    <property type="entry name" value="NADPH DEHYDROGENASE 2-RELATED"/>
    <property type="match status" value="1"/>
</dbReference>
<proteinExistence type="inferred from homology"/>
<evidence type="ECO:0000313" key="5">
    <source>
        <dbReference type="EMBL" id="OIQ94444.1"/>
    </source>
</evidence>
<name>A0A1J5RQT0_9ZZZZ</name>
<evidence type="ECO:0000256" key="2">
    <source>
        <dbReference type="ARBA" id="ARBA00005979"/>
    </source>
</evidence>
<comment type="caution">
    <text evidence="5">The sequence shown here is derived from an EMBL/GenBank/DDBJ whole genome shotgun (WGS) entry which is preliminary data.</text>
</comment>
<protein>
    <submittedName>
        <fullName evidence="5">N-ethylmaleimide reductase</fullName>
        <ecNumber evidence="5">1.-.-.-</ecNumber>
    </submittedName>
</protein>
<dbReference type="EMBL" id="MLJW01000186">
    <property type="protein sequence ID" value="OIQ94444.1"/>
    <property type="molecule type" value="Genomic_DNA"/>
</dbReference>
<dbReference type="PANTHER" id="PTHR22893">
    <property type="entry name" value="NADH OXIDOREDUCTASE-RELATED"/>
    <property type="match status" value="1"/>
</dbReference>
<dbReference type="GO" id="GO:0005829">
    <property type="term" value="C:cytosol"/>
    <property type="evidence" value="ECO:0007669"/>
    <property type="project" value="UniProtKB-ARBA"/>
</dbReference>
<sequence>MSEVSKEHAMSNTLFTPATLGKLQLKNRIVMAPMTRSRATGNVPNALMEKYYADRATAGLIITEGTAPSPNGLGYARIPGMFSDEQVRGWKQVNDAVHARGGKMFIQLMHTGRVSHPANMADGSKILAPSAVAAPGEMWTDSNGMQPHPVPAAMSEAEILSAVAEYANASKRAIEAGFDGVELHAANGYLIDQFLNTATNQRTDQWGGSVENRIRFAVEVARASVAAIGADRIGMRISPYGAFNGTVSDPKMDAMYLRLVEELNKLGLVYIHVVDHSSMGAPEVSPELKAKIRANFTGKYILSGGYDAARANADLDAQRGDLVAFGRPFISNPDLVQKLQNGAALTAPDPATFYTPGEKGYTDY</sequence>
<dbReference type="InterPro" id="IPR013785">
    <property type="entry name" value="Aldolase_TIM"/>
</dbReference>
<evidence type="ECO:0000259" key="4">
    <source>
        <dbReference type="Pfam" id="PF00724"/>
    </source>
</evidence>